<gene>
    <name evidence="2" type="ORF">WAT24_13845</name>
</gene>
<dbReference type="EMBL" id="JBBBNY010000012">
    <property type="protein sequence ID" value="MEI7037847.1"/>
    <property type="molecule type" value="Genomic_DNA"/>
</dbReference>
<feature type="signal peptide" evidence="1">
    <location>
        <begin position="1"/>
        <end position="21"/>
    </location>
</feature>
<accession>A0ABU8JFR2</accession>
<reference evidence="2 3" key="1">
    <citation type="journal article" date="2014" name="Int. J. Syst. Evol. Microbiol.">
        <title>Fulvimonas yonginensis sp. nov., isolated from greenhouse soil, and emended description of the genus Fulvimonas.</title>
        <authorList>
            <person name="Ahn J.H."/>
            <person name="Kim S.J."/>
            <person name="Weon H.Y."/>
            <person name="Hong S.B."/>
            <person name="Seok S.J."/>
            <person name="Kwon S.W."/>
        </authorList>
    </citation>
    <scope>NUCLEOTIDE SEQUENCE [LARGE SCALE GENOMIC DNA]</scope>
    <source>
        <strain evidence="2 3">KACC 16952</strain>
    </source>
</reference>
<dbReference type="RefSeq" id="WP_336808486.1">
    <property type="nucleotide sequence ID" value="NZ_JBBBNY010000012.1"/>
</dbReference>
<protein>
    <recommendedName>
        <fullName evidence="4">TonB C-terminal domain-containing protein</fullName>
    </recommendedName>
</protein>
<evidence type="ECO:0000256" key="1">
    <source>
        <dbReference type="SAM" id="SignalP"/>
    </source>
</evidence>
<sequence length="113" mass="12198">MRLPLAVLGLLILLAPGPRLQADPAASRPTVELALHDVPHAVRTDSGIRFIYELHLTDRSGTTLRLQRLDVVDDSDGRVLASFAGEALARRFAATDGAQGTQGPTRKSVIYLE</sequence>
<organism evidence="2 3">
    <name type="scientific">Fulvimonas yonginensis</name>
    <dbReference type="NCBI Taxonomy" id="1495200"/>
    <lineage>
        <taxon>Bacteria</taxon>
        <taxon>Pseudomonadati</taxon>
        <taxon>Pseudomonadota</taxon>
        <taxon>Gammaproteobacteria</taxon>
        <taxon>Lysobacterales</taxon>
        <taxon>Rhodanobacteraceae</taxon>
        <taxon>Fulvimonas</taxon>
    </lineage>
</organism>
<evidence type="ECO:0000313" key="3">
    <source>
        <dbReference type="Proteomes" id="UP001381174"/>
    </source>
</evidence>
<proteinExistence type="predicted"/>
<keyword evidence="1" id="KW-0732">Signal</keyword>
<keyword evidence="3" id="KW-1185">Reference proteome</keyword>
<comment type="caution">
    <text evidence="2">The sequence shown here is derived from an EMBL/GenBank/DDBJ whole genome shotgun (WGS) entry which is preliminary data.</text>
</comment>
<feature type="chain" id="PRO_5045058545" description="TonB C-terminal domain-containing protein" evidence="1">
    <location>
        <begin position="22"/>
        <end position="113"/>
    </location>
</feature>
<evidence type="ECO:0000313" key="2">
    <source>
        <dbReference type="EMBL" id="MEI7037847.1"/>
    </source>
</evidence>
<dbReference type="Proteomes" id="UP001381174">
    <property type="component" value="Unassembled WGS sequence"/>
</dbReference>
<evidence type="ECO:0008006" key="4">
    <source>
        <dbReference type="Google" id="ProtNLM"/>
    </source>
</evidence>
<name>A0ABU8JFR2_9GAMM</name>